<feature type="domain" description="F-box/LRR-repeat protein 15/At3g58940/PEG3-like LRR" evidence="4">
    <location>
        <begin position="122"/>
        <end position="352"/>
    </location>
</feature>
<dbReference type="PANTHER" id="PTHR32141">
    <property type="match status" value="1"/>
</dbReference>
<dbReference type="InterPro" id="IPR055411">
    <property type="entry name" value="LRR_FXL15/At3g58940/PEG3-like"/>
</dbReference>
<dbReference type="PANTHER" id="PTHR32141:SF168">
    <property type="entry name" value="OS12G0595200 PROTEIN"/>
    <property type="match status" value="1"/>
</dbReference>
<dbReference type="Proteomes" id="UP000604825">
    <property type="component" value="Unassembled WGS sequence"/>
</dbReference>
<organism evidence="5 6">
    <name type="scientific">Miscanthus lutarioriparius</name>
    <dbReference type="NCBI Taxonomy" id="422564"/>
    <lineage>
        <taxon>Eukaryota</taxon>
        <taxon>Viridiplantae</taxon>
        <taxon>Streptophyta</taxon>
        <taxon>Embryophyta</taxon>
        <taxon>Tracheophyta</taxon>
        <taxon>Spermatophyta</taxon>
        <taxon>Magnoliopsida</taxon>
        <taxon>Liliopsida</taxon>
        <taxon>Poales</taxon>
        <taxon>Poaceae</taxon>
        <taxon>PACMAD clade</taxon>
        <taxon>Panicoideae</taxon>
        <taxon>Andropogonodae</taxon>
        <taxon>Andropogoneae</taxon>
        <taxon>Saccharinae</taxon>
        <taxon>Miscanthus</taxon>
    </lineage>
</organism>
<dbReference type="InterPro" id="IPR032675">
    <property type="entry name" value="LRR_dom_sf"/>
</dbReference>
<dbReference type="CDD" id="cd22160">
    <property type="entry name" value="F-box_AtFBL13-like"/>
    <property type="match status" value="1"/>
</dbReference>
<dbReference type="SUPFAM" id="SSF81383">
    <property type="entry name" value="F-box domain"/>
    <property type="match status" value="1"/>
</dbReference>
<keyword evidence="6" id="KW-1185">Reference proteome</keyword>
<comment type="caution">
    <text evidence="5">The sequence shown here is derived from an EMBL/GenBank/DDBJ whole genome shotgun (WGS) entry which is preliminary data.</text>
</comment>
<feature type="domain" description="F-box" evidence="2">
    <location>
        <begin position="30"/>
        <end position="70"/>
    </location>
</feature>
<reference evidence="5" key="1">
    <citation type="submission" date="2020-10" db="EMBL/GenBank/DDBJ databases">
        <authorList>
            <person name="Han B."/>
            <person name="Lu T."/>
            <person name="Zhao Q."/>
            <person name="Huang X."/>
            <person name="Zhao Y."/>
        </authorList>
    </citation>
    <scope>NUCLEOTIDE SEQUENCE</scope>
</reference>
<evidence type="ECO:0000259" key="2">
    <source>
        <dbReference type="Pfam" id="PF00646"/>
    </source>
</evidence>
<dbReference type="InterPro" id="IPR053781">
    <property type="entry name" value="F-box_AtFBL13-like"/>
</dbReference>
<dbReference type="Pfam" id="PF08387">
    <property type="entry name" value="FBD"/>
    <property type="match status" value="1"/>
</dbReference>
<dbReference type="Gene3D" id="3.80.10.10">
    <property type="entry name" value="Ribonuclease Inhibitor"/>
    <property type="match status" value="1"/>
</dbReference>
<dbReference type="AlphaFoldDB" id="A0A811N9A4"/>
<proteinExistence type="predicted"/>
<feature type="compositionally biased region" description="Acidic residues" evidence="1">
    <location>
        <begin position="14"/>
        <end position="25"/>
    </location>
</feature>
<evidence type="ECO:0000259" key="4">
    <source>
        <dbReference type="Pfam" id="PF24758"/>
    </source>
</evidence>
<protein>
    <recommendedName>
        <fullName evidence="7">FBD domain-containing protein</fullName>
    </recommendedName>
</protein>
<sequence>MAMVSGAKRRRGLEEEEEEEDEDEERLDRISRLPDGVLGDIVALLPTNDGARTQVLSSRWRHIWRSAPLNIDLDINPDYPLGANNVTEIVISRILSAHQGPCRRFSIPEHYLHYRGLPVTSLDGWLESPALDRLQELEFHYGRPCLSKLALPLPPPPASVHRFSSTLRAVSFGGCSFTDGNNASGLHFPVLNQLSLSDVRFSESSLRALLSACPVLQSLLLMGSIGFPRVQIASQTLRSIGVRSSCGPMNLQLQHLIIEDAPCLERLLCFDCFCKGITISVISAPKLLVLGPLSDQSPRLELGTTVIQGSGLVSLKMVMHSVKVLSLSEGRLSLDVVIGYMKCFPYLERLYIQTKMAGEKNVWCRKYRNLIGTLDIRLKKIVLAGYRGNTSHVNFAKFFVLNARMLESMRLELCIAKPSPSNAWIDKQYRLLQTKNKASRDMQLDFASDYGLRLTCSFFRPEQVHDLSTADPFP</sequence>
<dbReference type="InterPro" id="IPR001810">
    <property type="entry name" value="F-box_dom"/>
</dbReference>
<evidence type="ECO:0000259" key="3">
    <source>
        <dbReference type="Pfam" id="PF08387"/>
    </source>
</evidence>
<dbReference type="InterPro" id="IPR006566">
    <property type="entry name" value="FBD"/>
</dbReference>
<dbReference type="InterPro" id="IPR036047">
    <property type="entry name" value="F-box-like_dom_sf"/>
</dbReference>
<feature type="domain" description="FBD" evidence="3">
    <location>
        <begin position="374"/>
        <end position="410"/>
    </location>
</feature>
<evidence type="ECO:0000256" key="1">
    <source>
        <dbReference type="SAM" id="MobiDB-lite"/>
    </source>
</evidence>
<feature type="region of interest" description="Disordered" evidence="1">
    <location>
        <begin position="1"/>
        <end position="28"/>
    </location>
</feature>
<evidence type="ECO:0000313" key="6">
    <source>
        <dbReference type="Proteomes" id="UP000604825"/>
    </source>
</evidence>
<dbReference type="EMBL" id="CAJGYO010000004">
    <property type="protein sequence ID" value="CAD6223519.1"/>
    <property type="molecule type" value="Genomic_DNA"/>
</dbReference>
<gene>
    <name evidence="5" type="ORF">NCGR_LOCUS15925</name>
</gene>
<name>A0A811N9A4_9POAL</name>
<dbReference type="Pfam" id="PF24758">
    <property type="entry name" value="LRR_At5g56370"/>
    <property type="match status" value="1"/>
</dbReference>
<dbReference type="Pfam" id="PF00646">
    <property type="entry name" value="F-box"/>
    <property type="match status" value="1"/>
</dbReference>
<accession>A0A811N9A4</accession>
<dbReference type="OrthoDB" id="612216at2759"/>
<dbReference type="InterPro" id="IPR055302">
    <property type="entry name" value="F-box_dom-containing"/>
</dbReference>
<evidence type="ECO:0008006" key="7">
    <source>
        <dbReference type="Google" id="ProtNLM"/>
    </source>
</evidence>
<dbReference type="SUPFAM" id="SSF52047">
    <property type="entry name" value="RNI-like"/>
    <property type="match status" value="1"/>
</dbReference>
<evidence type="ECO:0000313" key="5">
    <source>
        <dbReference type="EMBL" id="CAD6223519.1"/>
    </source>
</evidence>